<organism evidence="1 2">
    <name type="scientific">Burkholderia ubonensis subsp. mesacidophila</name>
    <dbReference type="NCBI Taxonomy" id="265293"/>
    <lineage>
        <taxon>Bacteria</taxon>
        <taxon>Pseudomonadati</taxon>
        <taxon>Pseudomonadota</taxon>
        <taxon>Betaproteobacteria</taxon>
        <taxon>Burkholderiales</taxon>
        <taxon>Burkholderiaceae</taxon>
        <taxon>Burkholderia</taxon>
        <taxon>Burkholderia cepacia complex</taxon>
    </lineage>
</organism>
<dbReference type="GeneID" id="69001202"/>
<proteinExistence type="predicted"/>
<evidence type="ECO:0008006" key="3">
    <source>
        <dbReference type="Google" id="ProtNLM"/>
    </source>
</evidence>
<dbReference type="NCBIfam" id="NF033634">
    <property type="entry name" value="SLATT_1"/>
    <property type="match status" value="1"/>
</dbReference>
<dbReference type="AlphaFoldDB" id="A0A2A4ERQ1"/>
<evidence type="ECO:0000313" key="1">
    <source>
        <dbReference type="EMBL" id="PCE24303.1"/>
    </source>
</evidence>
<dbReference type="InterPro" id="IPR025325">
    <property type="entry name" value="DUF4231"/>
</dbReference>
<gene>
    <name evidence="1" type="ORF">BZL54_33935</name>
</gene>
<evidence type="ECO:0000313" key="2">
    <source>
        <dbReference type="Proteomes" id="UP000217994"/>
    </source>
</evidence>
<dbReference type="RefSeq" id="WP_084903716.1">
    <property type="nucleotide sequence ID" value="NZ_CP020737.1"/>
</dbReference>
<dbReference type="Proteomes" id="UP000217994">
    <property type="component" value="Unassembled WGS sequence"/>
</dbReference>
<accession>A0A2A4ERQ1</accession>
<dbReference type="EMBL" id="MTZU01000124">
    <property type="protein sequence ID" value="PCE24303.1"/>
    <property type="molecule type" value="Genomic_DNA"/>
</dbReference>
<reference evidence="1 2" key="1">
    <citation type="submission" date="2017-01" db="EMBL/GenBank/DDBJ databases">
        <title>Whole-Genome Shotgun Sequencing of Two beta-Proteobacterial Species in Search of the Bulgecin Biosynthetic Cluster.</title>
        <authorList>
            <person name="Horsman M.E."/>
            <person name="Marous D.R."/>
            <person name="Li R."/>
            <person name="Oliver R.A."/>
            <person name="Byun B."/>
            <person name="Emrich S.J."/>
            <person name="Boggess B."/>
            <person name="Townsend C.A."/>
            <person name="Mobashery S."/>
        </authorList>
    </citation>
    <scope>NUCLEOTIDE SEQUENCE [LARGE SCALE GENOMIC DNA]</scope>
    <source>
        <strain evidence="1 2">ATCC 31433</strain>
    </source>
</reference>
<protein>
    <recommendedName>
        <fullName evidence="3">DUF4231 domain-containing protein</fullName>
    </recommendedName>
</protein>
<name>A0A2A4ERQ1_9BURK</name>
<comment type="caution">
    <text evidence="1">The sequence shown here is derived from an EMBL/GenBank/DDBJ whole genome shotgun (WGS) entry which is preliminary data.</text>
</comment>
<dbReference type="Pfam" id="PF14015">
    <property type="entry name" value="DUF4231"/>
    <property type="match status" value="1"/>
</dbReference>
<sequence>MSDERTVTLDRLEDQIKWYDHKSLSAQRHYKLLKLLQMVTAAVIPLLAILSVEQWQKVNATLGLCVLILEGVQQLNQYQHNWITYRSTCESLKHEKYTYLASAGPYAGAEDRLATLADRIEGLISQEHAKWVSTQEQMRSPRGLDTAG</sequence>